<dbReference type="InterPro" id="IPR015943">
    <property type="entry name" value="WD40/YVTN_repeat-like_dom_sf"/>
</dbReference>
<dbReference type="SUPFAM" id="SSF55874">
    <property type="entry name" value="ATPase domain of HSP90 chaperone/DNA topoisomerase II/histidine kinase"/>
    <property type="match status" value="1"/>
</dbReference>
<dbReference type="InterPro" id="IPR011123">
    <property type="entry name" value="Y_Y_Y"/>
</dbReference>
<keyword evidence="4" id="KW-0808">Transferase</keyword>
<dbReference type="Proteomes" id="UP000010808">
    <property type="component" value="Chromosome"/>
</dbReference>
<keyword evidence="7" id="KW-0067">ATP-binding</keyword>
<dbReference type="CDD" id="cd00082">
    <property type="entry name" value="HisKA"/>
    <property type="match status" value="1"/>
</dbReference>
<gene>
    <name evidence="14" type="ORF">DESAM_20322</name>
</gene>
<dbReference type="PRINTS" id="PR00344">
    <property type="entry name" value="BCTRLSENSOR"/>
</dbReference>
<keyword evidence="12" id="KW-0812">Transmembrane</keyword>
<dbReference type="FunFam" id="3.30.565.10:FF:000010">
    <property type="entry name" value="Sensor histidine kinase RcsC"/>
    <property type="match status" value="1"/>
</dbReference>
<dbReference type="STRING" id="1121451.DESAM_20322"/>
<dbReference type="SUPFAM" id="SSF63829">
    <property type="entry name" value="Calcium-dependent phosphotriesterase"/>
    <property type="match status" value="3"/>
</dbReference>
<dbReference type="AlphaFoldDB" id="L0R7B2"/>
<dbReference type="PANTHER" id="PTHR43547">
    <property type="entry name" value="TWO-COMPONENT HISTIDINE KINASE"/>
    <property type="match status" value="1"/>
</dbReference>
<dbReference type="InterPro" id="IPR003661">
    <property type="entry name" value="HisK_dim/P_dom"/>
</dbReference>
<keyword evidence="3" id="KW-0597">Phosphoprotein</keyword>
<dbReference type="CDD" id="cd16922">
    <property type="entry name" value="HATPase_EvgS-ArcB-TorS-like"/>
    <property type="match status" value="1"/>
</dbReference>
<dbReference type="Pfam" id="PF02518">
    <property type="entry name" value="HATPase_c"/>
    <property type="match status" value="1"/>
</dbReference>
<evidence type="ECO:0000256" key="8">
    <source>
        <dbReference type="ARBA" id="ARBA00023012"/>
    </source>
</evidence>
<dbReference type="eggNOG" id="COG2205">
    <property type="taxonomic scope" value="Bacteria"/>
</dbReference>
<feature type="domain" description="Histidine kinase" evidence="13">
    <location>
        <begin position="878"/>
        <end position="1099"/>
    </location>
</feature>
<name>L0R7B2_9BACT</name>
<dbReference type="eggNOG" id="COG3292">
    <property type="taxonomic scope" value="Bacteria"/>
</dbReference>
<feature type="coiled-coil region" evidence="11">
    <location>
        <begin position="823"/>
        <end position="868"/>
    </location>
</feature>
<dbReference type="Pfam" id="PF07495">
    <property type="entry name" value="Y_Y_Y"/>
    <property type="match status" value="1"/>
</dbReference>
<dbReference type="InterPro" id="IPR004358">
    <property type="entry name" value="Sig_transdc_His_kin-like_C"/>
</dbReference>
<dbReference type="Pfam" id="PF07494">
    <property type="entry name" value="Reg_prop"/>
    <property type="match status" value="10"/>
</dbReference>
<evidence type="ECO:0000256" key="4">
    <source>
        <dbReference type="ARBA" id="ARBA00022679"/>
    </source>
</evidence>
<sequence length="1154" mass="129533">MYRKAALTHIITAIILLIFALTVETASAFQQDLRFQRFSLKEGLSQSSVLCMIQDSKGFMWFGTYDGLNRYDGRHVKIYKKTKNPNSLSDGNIRALYEDSSGLLWIGTKGGGLNYYDRKTDTFTHFLPEKDNPASISGKTVRCIYEDSRGQLWIGTHNGLNLYDRGSRTFKQFKKSDSPDSISHNEIRAIYEDMQGRLWIGTAGGLNLFQPDTETFKQYLNNPEDKDSLCDNTVLCFYQNKKDELWIGTKKGIAIHDPRTDTFKTLFRSLEINSIYEDRANNLWLGTLEGLAKRYAETATLKPEEMRFAFFKNNQLDPQSLSDNKVTHILEDQSGVLWVGTYADGLSILTPKMQAFGIITHQPWKKNTIPGQEVSAVLEDSEGLIWIGTYKNGLSIYDPRSGKFKNYDKKSPAPWKLNGDRINCIFQDSKGLVWVGTRKKGIFVIDKDKGIVARYRRDKKNKNSLSQNNIWWIYEGSKGYIWIGTSKKGLNRLDRKTGEFKRYNHSDDDPTSLGHKRVRNIFEDSNNNLWICTNAGLNLMDREKGTFTHYKHDPDNPNSISNNRVTPIAEAADGSLWLGTDAGLNRFDPITGIFTRYTEKDGLANDGIQGLCLDSEGKVWVSTFKGISTLDPTNGKVWNFGTSDGLQGIEFWINSYNKGQSGKIYFGGLKGMNIFDPHNIKINPTPPPVVITDLTIMNTPVDLDTNITETKEITLSWKDAMFTFDFAALDYQNPKLNKYKYRLEGFNDKWIDASAKATATFTNFDHGSYLFRVIASNSDGVWNETGTTIKIKIIPPIWKTWWFIGTFIAVILIMLSLFIHFRIRSIKKQQKELAKQVAEKTADLNEEIDEHKKTEEQLELAIVKAQEANHAKSAFLASMSHEIRTPLNSIIGVADLLKNTDMSEEQAEYVNIFESSGEILLSIINDILDFSKIEADHVKLESIPIDLLQEVESIVGLQTTAAATRNIELVCRYKPDVPEFVIGDPTRLRQIILNILSNAVKFTSSGEVSITVTRSNNPSAPDNITFTIADTGVGIEPAKLETIFAPFSQADSSTTRQFGGSGLGLSISKKLTDLMGGTITAQSTPGVGSTFEISLPLPRDRDVHVPAYPDLGYSEIIVAAQNPNTLASICETLNYFKGTTTPCSNAESLKALLE</sequence>
<dbReference type="PANTHER" id="PTHR43547:SF2">
    <property type="entry name" value="HYBRID SIGNAL TRANSDUCTION HISTIDINE KINASE C"/>
    <property type="match status" value="1"/>
</dbReference>
<keyword evidence="15" id="KW-1185">Reference proteome</keyword>
<dbReference type="RefSeq" id="WP_015335221.1">
    <property type="nucleotide sequence ID" value="NC_020055.1"/>
</dbReference>
<dbReference type="InterPro" id="IPR011110">
    <property type="entry name" value="Reg_prop"/>
</dbReference>
<evidence type="ECO:0000256" key="1">
    <source>
        <dbReference type="ARBA" id="ARBA00000085"/>
    </source>
</evidence>
<dbReference type="Gene3D" id="2.60.40.10">
    <property type="entry name" value="Immunoglobulins"/>
    <property type="match status" value="1"/>
</dbReference>
<keyword evidence="5" id="KW-0547">Nucleotide-binding</keyword>
<dbReference type="InterPro" id="IPR036097">
    <property type="entry name" value="HisK_dim/P_sf"/>
</dbReference>
<dbReference type="FunFam" id="1.10.287.130:FF:000002">
    <property type="entry name" value="Two-component osmosensing histidine kinase"/>
    <property type="match status" value="1"/>
</dbReference>
<keyword evidence="12" id="KW-1133">Transmembrane helix</keyword>
<dbReference type="PATRIC" id="fig|1121451.3.peg.591"/>
<evidence type="ECO:0000256" key="7">
    <source>
        <dbReference type="ARBA" id="ARBA00022840"/>
    </source>
</evidence>
<evidence type="ECO:0000256" key="9">
    <source>
        <dbReference type="ARBA" id="ARBA00064003"/>
    </source>
</evidence>
<keyword evidence="6 14" id="KW-0418">Kinase</keyword>
<evidence type="ECO:0000259" key="13">
    <source>
        <dbReference type="PROSITE" id="PS50109"/>
    </source>
</evidence>
<dbReference type="KEGG" id="dhy:DESAM_20322"/>
<dbReference type="InterPro" id="IPR036890">
    <property type="entry name" value="HATPase_C_sf"/>
</dbReference>
<dbReference type="EC" id="2.7.13.3" evidence="2"/>
<dbReference type="SMART" id="SM00388">
    <property type="entry name" value="HisKA"/>
    <property type="match status" value="1"/>
</dbReference>
<keyword evidence="8" id="KW-0902">Two-component regulatory system</keyword>
<dbReference type="Gene3D" id="3.30.565.10">
    <property type="entry name" value="Histidine kinase-like ATPase, C-terminal domain"/>
    <property type="match status" value="1"/>
</dbReference>
<feature type="transmembrane region" description="Helical" evidence="12">
    <location>
        <begin position="801"/>
        <end position="821"/>
    </location>
</feature>
<reference evidence="14 15" key="1">
    <citation type="submission" date="2012-10" db="EMBL/GenBank/DDBJ databases">
        <authorList>
            <person name="Genoscope - CEA"/>
        </authorList>
    </citation>
    <scope>NUCLEOTIDE SEQUENCE [LARGE SCALE GENOMIC DNA]</scope>
    <source>
        <strain evidence="15">AM13 / DSM 14728</strain>
    </source>
</reference>
<dbReference type="SUPFAM" id="SSF47384">
    <property type="entry name" value="Homodimeric domain of signal transducing histidine kinase"/>
    <property type="match status" value="1"/>
</dbReference>
<dbReference type="Gene3D" id="2.130.10.10">
    <property type="entry name" value="YVTN repeat-like/Quinoprotein amine dehydrogenase"/>
    <property type="match status" value="2"/>
</dbReference>
<evidence type="ECO:0000256" key="12">
    <source>
        <dbReference type="SAM" id="Phobius"/>
    </source>
</evidence>
<dbReference type="GO" id="GO:0005524">
    <property type="term" value="F:ATP binding"/>
    <property type="evidence" value="ECO:0007669"/>
    <property type="project" value="UniProtKB-KW"/>
</dbReference>
<evidence type="ECO:0000313" key="14">
    <source>
        <dbReference type="EMBL" id="CCO22613.1"/>
    </source>
</evidence>
<evidence type="ECO:0000256" key="11">
    <source>
        <dbReference type="SAM" id="Coils"/>
    </source>
</evidence>
<accession>L0R7B2</accession>
<dbReference type="InterPro" id="IPR003594">
    <property type="entry name" value="HATPase_dom"/>
</dbReference>
<evidence type="ECO:0000256" key="10">
    <source>
        <dbReference type="ARBA" id="ARBA00068150"/>
    </source>
</evidence>
<evidence type="ECO:0000256" key="6">
    <source>
        <dbReference type="ARBA" id="ARBA00022777"/>
    </source>
</evidence>
<keyword evidence="12" id="KW-0472">Membrane</keyword>
<dbReference type="GO" id="GO:0000155">
    <property type="term" value="F:phosphorelay sensor kinase activity"/>
    <property type="evidence" value="ECO:0007669"/>
    <property type="project" value="InterPro"/>
</dbReference>
<dbReference type="PROSITE" id="PS50109">
    <property type="entry name" value="HIS_KIN"/>
    <property type="match status" value="1"/>
</dbReference>
<evidence type="ECO:0000256" key="5">
    <source>
        <dbReference type="ARBA" id="ARBA00022741"/>
    </source>
</evidence>
<dbReference type="InterPro" id="IPR013783">
    <property type="entry name" value="Ig-like_fold"/>
</dbReference>
<evidence type="ECO:0000256" key="3">
    <source>
        <dbReference type="ARBA" id="ARBA00022553"/>
    </source>
</evidence>
<comment type="catalytic activity">
    <reaction evidence="1">
        <text>ATP + protein L-histidine = ADP + protein N-phospho-L-histidine.</text>
        <dbReference type="EC" id="2.7.13.3"/>
    </reaction>
</comment>
<dbReference type="OrthoDB" id="9778496at2"/>
<dbReference type="FunFam" id="2.60.40.10:FF:000791">
    <property type="entry name" value="Two-component system sensor histidine kinase/response regulator"/>
    <property type="match status" value="1"/>
</dbReference>
<dbReference type="EMBL" id="FO203522">
    <property type="protein sequence ID" value="CCO22613.1"/>
    <property type="molecule type" value="Genomic_DNA"/>
</dbReference>
<keyword evidence="11" id="KW-0175">Coiled coil</keyword>
<proteinExistence type="predicted"/>
<dbReference type="Gene3D" id="1.10.287.130">
    <property type="match status" value="1"/>
</dbReference>
<dbReference type="InterPro" id="IPR005467">
    <property type="entry name" value="His_kinase_dom"/>
</dbReference>
<dbReference type="Pfam" id="PF00512">
    <property type="entry name" value="HisKA"/>
    <property type="match status" value="1"/>
</dbReference>
<dbReference type="SMART" id="SM00387">
    <property type="entry name" value="HATPase_c"/>
    <property type="match status" value="1"/>
</dbReference>
<dbReference type="HOGENOM" id="CLU_000445_28_2_7"/>
<evidence type="ECO:0000313" key="15">
    <source>
        <dbReference type="Proteomes" id="UP000010808"/>
    </source>
</evidence>
<comment type="subunit">
    <text evidence="9">At low DSF concentrations, interacts with RpfF.</text>
</comment>
<organism evidence="14 15">
    <name type="scientific">Maridesulfovibrio hydrothermalis AM13 = DSM 14728</name>
    <dbReference type="NCBI Taxonomy" id="1121451"/>
    <lineage>
        <taxon>Bacteria</taxon>
        <taxon>Pseudomonadati</taxon>
        <taxon>Thermodesulfobacteriota</taxon>
        <taxon>Desulfovibrionia</taxon>
        <taxon>Desulfovibrionales</taxon>
        <taxon>Desulfovibrionaceae</taxon>
        <taxon>Maridesulfovibrio</taxon>
    </lineage>
</organism>
<evidence type="ECO:0000256" key="2">
    <source>
        <dbReference type="ARBA" id="ARBA00012438"/>
    </source>
</evidence>
<protein>
    <recommendedName>
        <fullName evidence="10">Sensory/regulatory protein RpfC</fullName>
        <ecNumber evidence="2">2.7.13.3</ecNumber>
    </recommendedName>
</protein>